<gene>
    <name evidence="1" type="ORF">BpHYR1_053508</name>
</gene>
<dbReference type="EMBL" id="REGN01001939">
    <property type="protein sequence ID" value="RNA31483.1"/>
    <property type="molecule type" value="Genomic_DNA"/>
</dbReference>
<keyword evidence="2" id="KW-1185">Reference proteome</keyword>
<protein>
    <submittedName>
        <fullName evidence="1">Uncharacterized protein</fullName>
    </submittedName>
</protein>
<evidence type="ECO:0000313" key="2">
    <source>
        <dbReference type="Proteomes" id="UP000276133"/>
    </source>
</evidence>
<evidence type="ECO:0000313" key="1">
    <source>
        <dbReference type="EMBL" id="RNA31483.1"/>
    </source>
</evidence>
<comment type="caution">
    <text evidence="1">The sequence shown here is derived from an EMBL/GenBank/DDBJ whole genome shotgun (WGS) entry which is preliminary data.</text>
</comment>
<accession>A0A3M7S6M3</accession>
<dbReference type="AlphaFoldDB" id="A0A3M7S6M3"/>
<name>A0A3M7S6M3_BRAPC</name>
<reference evidence="1 2" key="1">
    <citation type="journal article" date="2018" name="Sci. Rep.">
        <title>Genomic signatures of local adaptation to the degree of environmental predictability in rotifers.</title>
        <authorList>
            <person name="Franch-Gras L."/>
            <person name="Hahn C."/>
            <person name="Garcia-Roger E.M."/>
            <person name="Carmona M.J."/>
            <person name="Serra M."/>
            <person name="Gomez A."/>
        </authorList>
    </citation>
    <scope>NUCLEOTIDE SEQUENCE [LARGE SCALE GENOMIC DNA]</scope>
    <source>
        <strain evidence="1">HYR1</strain>
    </source>
</reference>
<proteinExistence type="predicted"/>
<sequence length="173" mass="19740">MPHGNLIREEPFFGSMTKLVARYRPICSFCLVVTVLSHFPSNTSVFKMVSMSSVVSSTRDIPKFFIISTNSLSNSLPEYHAPPVTERSGSRSYSMYTFFLFAFTDWTDLINFLDSKFFRVLFRAVDFTLVFVEISLIQMPLLPDSLITAKTSFSSMSPEVERAEERASLSLRR</sequence>
<dbReference type="Proteomes" id="UP000276133">
    <property type="component" value="Unassembled WGS sequence"/>
</dbReference>
<organism evidence="1 2">
    <name type="scientific">Brachionus plicatilis</name>
    <name type="common">Marine rotifer</name>
    <name type="synonym">Brachionus muelleri</name>
    <dbReference type="NCBI Taxonomy" id="10195"/>
    <lineage>
        <taxon>Eukaryota</taxon>
        <taxon>Metazoa</taxon>
        <taxon>Spiralia</taxon>
        <taxon>Gnathifera</taxon>
        <taxon>Rotifera</taxon>
        <taxon>Eurotatoria</taxon>
        <taxon>Monogononta</taxon>
        <taxon>Pseudotrocha</taxon>
        <taxon>Ploima</taxon>
        <taxon>Brachionidae</taxon>
        <taxon>Brachionus</taxon>
    </lineage>
</organism>